<reference evidence="2 3" key="1">
    <citation type="journal article" date="2015" name="Biotechnol. Biofuels">
        <title>Enhanced degradation of softwood versus hardwood by the white-rot fungus Pycnoporus coccineus.</title>
        <authorList>
            <person name="Couturier M."/>
            <person name="Navarro D."/>
            <person name="Chevret D."/>
            <person name="Henrissat B."/>
            <person name="Piumi F."/>
            <person name="Ruiz-Duenas F.J."/>
            <person name="Martinez A.T."/>
            <person name="Grigoriev I.V."/>
            <person name="Riley R."/>
            <person name="Lipzen A."/>
            <person name="Berrin J.G."/>
            <person name="Master E.R."/>
            <person name="Rosso M.N."/>
        </authorList>
    </citation>
    <scope>NUCLEOTIDE SEQUENCE [LARGE SCALE GENOMIC DNA]</scope>
    <source>
        <strain evidence="2 3">BRFM310</strain>
    </source>
</reference>
<dbReference type="GO" id="GO:0016491">
    <property type="term" value="F:oxidoreductase activity"/>
    <property type="evidence" value="ECO:0007669"/>
    <property type="project" value="InterPro"/>
</dbReference>
<dbReference type="PANTHER" id="PTHR22893">
    <property type="entry name" value="NADH OXIDOREDUCTASE-RELATED"/>
    <property type="match status" value="1"/>
</dbReference>
<protein>
    <submittedName>
        <fullName evidence="2">FMN-linked oxidoreductase</fullName>
    </submittedName>
</protein>
<evidence type="ECO:0000259" key="1">
    <source>
        <dbReference type="Pfam" id="PF00724"/>
    </source>
</evidence>
<dbReference type="AlphaFoldDB" id="A0A1Y2IJG0"/>
<sequence>MQRYQGQLIRRCRAAEPPVLAELREEDPDFAYVSASDVPLSGRDDVPRPLTIKAYVAAFVQAAQDAVHRAGFDGVEIHAAYGYLLEQFIHEGSNIRTDEYGGSIANRCKFPLEVVDAVSKAIGEQKVGIRITPWSDFQDMKMPDPIPTFTYLLARLSVDHPNLAYVHVVEPGISGASDCSLREGESNEFIRNIWLPRPLISAGGYTRDKALQVAEETGQLIAFGRAFVSNRDLPSRLLKNIPLTPWDRNTFFAPEDPHGYIDYSFAYGDRDGVEDSSS</sequence>
<gene>
    <name evidence="2" type="ORF">PYCCODRAFT_1426320</name>
</gene>
<keyword evidence="3" id="KW-1185">Reference proteome</keyword>
<evidence type="ECO:0000313" key="3">
    <source>
        <dbReference type="Proteomes" id="UP000193067"/>
    </source>
</evidence>
<dbReference type="InterPro" id="IPR001155">
    <property type="entry name" value="OxRdtase_FMN_N"/>
</dbReference>
<dbReference type="InterPro" id="IPR045247">
    <property type="entry name" value="Oye-like"/>
</dbReference>
<evidence type="ECO:0000313" key="2">
    <source>
        <dbReference type="EMBL" id="OSD00683.1"/>
    </source>
</evidence>
<organism evidence="2 3">
    <name type="scientific">Trametes coccinea (strain BRFM310)</name>
    <name type="common">Pycnoporus coccineus</name>
    <dbReference type="NCBI Taxonomy" id="1353009"/>
    <lineage>
        <taxon>Eukaryota</taxon>
        <taxon>Fungi</taxon>
        <taxon>Dikarya</taxon>
        <taxon>Basidiomycota</taxon>
        <taxon>Agaricomycotina</taxon>
        <taxon>Agaricomycetes</taxon>
        <taxon>Polyporales</taxon>
        <taxon>Polyporaceae</taxon>
        <taxon>Trametes</taxon>
    </lineage>
</organism>
<name>A0A1Y2IJG0_TRAC3</name>
<feature type="domain" description="NADH:flavin oxidoreductase/NADH oxidase N-terminal" evidence="1">
    <location>
        <begin position="52"/>
        <end position="243"/>
    </location>
</feature>
<dbReference type="SUPFAM" id="SSF51395">
    <property type="entry name" value="FMN-linked oxidoreductases"/>
    <property type="match status" value="1"/>
</dbReference>
<dbReference type="GO" id="GO:0010181">
    <property type="term" value="F:FMN binding"/>
    <property type="evidence" value="ECO:0007669"/>
    <property type="project" value="InterPro"/>
</dbReference>
<dbReference type="InterPro" id="IPR013785">
    <property type="entry name" value="Aldolase_TIM"/>
</dbReference>
<dbReference type="EMBL" id="KZ084116">
    <property type="protein sequence ID" value="OSD00683.1"/>
    <property type="molecule type" value="Genomic_DNA"/>
</dbReference>
<proteinExistence type="predicted"/>
<dbReference type="STRING" id="1353009.A0A1Y2IJG0"/>
<dbReference type="PANTHER" id="PTHR22893:SF91">
    <property type="entry name" value="NADPH DEHYDROGENASE 2-RELATED"/>
    <property type="match status" value="1"/>
</dbReference>
<accession>A0A1Y2IJG0</accession>
<dbReference type="Proteomes" id="UP000193067">
    <property type="component" value="Unassembled WGS sequence"/>
</dbReference>
<dbReference type="Gene3D" id="3.20.20.70">
    <property type="entry name" value="Aldolase class I"/>
    <property type="match status" value="1"/>
</dbReference>
<dbReference type="OrthoDB" id="276546at2759"/>
<dbReference type="Pfam" id="PF00724">
    <property type="entry name" value="Oxidored_FMN"/>
    <property type="match status" value="1"/>
</dbReference>